<dbReference type="Pfam" id="PF03938">
    <property type="entry name" value="OmpH"/>
    <property type="match status" value="1"/>
</dbReference>
<accession>A0ABV6CP39</accession>
<dbReference type="InterPro" id="IPR024930">
    <property type="entry name" value="Skp_dom_sf"/>
</dbReference>
<protein>
    <submittedName>
        <fullName evidence="3">OmpH family outer membrane protein</fullName>
    </submittedName>
</protein>
<feature type="region of interest" description="Disordered" evidence="1">
    <location>
        <begin position="210"/>
        <end position="235"/>
    </location>
</feature>
<reference evidence="3 4" key="1">
    <citation type="submission" date="2024-09" db="EMBL/GenBank/DDBJ databases">
        <authorList>
            <person name="Sun Q."/>
            <person name="Mori K."/>
        </authorList>
    </citation>
    <scope>NUCLEOTIDE SEQUENCE [LARGE SCALE GENOMIC DNA]</scope>
    <source>
        <strain evidence="3 4">CCM 7904</strain>
    </source>
</reference>
<sequence length="235" mass="24934">MRSAGRLLSALALAGGLALPAGAQEPAPLQPQVPQVESARPEVDLPNSTIAAPDEVGPQPAAPVLTLDQDALYLSSSWGLRAQFRLEAEGQVIAAENERLTELLSTEEAALTAQRATLPPAEFRRLAEDFDRRATQIRRERAQAVQALNAWADADREAFFRAALPVMGEVMQDRGAVAVLDRRTVFVSLDAIDITNDLITALDAGIGDGEGAVPIPQAEPAESGQTGDPIADQVE</sequence>
<keyword evidence="2" id="KW-0732">Signal</keyword>
<comment type="caution">
    <text evidence="3">The sequence shown here is derived from an EMBL/GenBank/DDBJ whole genome shotgun (WGS) entry which is preliminary data.</text>
</comment>
<gene>
    <name evidence="3" type="ORF">ACFFIZ_19945</name>
</gene>
<feature type="region of interest" description="Disordered" evidence="1">
    <location>
        <begin position="25"/>
        <end position="57"/>
    </location>
</feature>
<keyword evidence="4" id="KW-1185">Reference proteome</keyword>
<name>A0ABV6CP39_9RHOB</name>
<evidence type="ECO:0000256" key="1">
    <source>
        <dbReference type="SAM" id="MobiDB-lite"/>
    </source>
</evidence>
<proteinExistence type="predicted"/>
<feature type="signal peptide" evidence="2">
    <location>
        <begin position="1"/>
        <end position="23"/>
    </location>
</feature>
<dbReference type="EMBL" id="JBHLWQ010000192">
    <property type="protein sequence ID" value="MFC0202516.1"/>
    <property type="molecule type" value="Genomic_DNA"/>
</dbReference>
<evidence type="ECO:0000256" key="2">
    <source>
        <dbReference type="SAM" id="SignalP"/>
    </source>
</evidence>
<dbReference type="SUPFAM" id="SSF111384">
    <property type="entry name" value="OmpH-like"/>
    <property type="match status" value="1"/>
</dbReference>
<evidence type="ECO:0000313" key="3">
    <source>
        <dbReference type="EMBL" id="MFC0202516.1"/>
    </source>
</evidence>
<dbReference type="SMART" id="SM00935">
    <property type="entry name" value="OmpH"/>
    <property type="match status" value="1"/>
</dbReference>
<organism evidence="3 4">
    <name type="scientific">Paracoccus rhizosphaerae</name>
    <dbReference type="NCBI Taxonomy" id="1133347"/>
    <lineage>
        <taxon>Bacteria</taxon>
        <taxon>Pseudomonadati</taxon>
        <taxon>Pseudomonadota</taxon>
        <taxon>Alphaproteobacteria</taxon>
        <taxon>Rhodobacterales</taxon>
        <taxon>Paracoccaceae</taxon>
        <taxon>Paracoccus</taxon>
    </lineage>
</organism>
<evidence type="ECO:0000313" key="4">
    <source>
        <dbReference type="Proteomes" id="UP001589795"/>
    </source>
</evidence>
<feature type="chain" id="PRO_5046201366" evidence="2">
    <location>
        <begin position="24"/>
        <end position="235"/>
    </location>
</feature>
<dbReference type="RefSeq" id="WP_265507074.1">
    <property type="nucleotide sequence ID" value="NZ_JAOTBE010000023.1"/>
</dbReference>
<dbReference type="Gene3D" id="3.30.910.20">
    <property type="entry name" value="Skp domain"/>
    <property type="match status" value="1"/>
</dbReference>
<dbReference type="InterPro" id="IPR005632">
    <property type="entry name" value="Chaperone_Skp"/>
</dbReference>
<dbReference type="Proteomes" id="UP001589795">
    <property type="component" value="Unassembled WGS sequence"/>
</dbReference>